<feature type="compositionally biased region" description="Basic and acidic residues" evidence="1">
    <location>
        <begin position="553"/>
        <end position="568"/>
    </location>
</feature>
<organism evidence="2 3">
    <name type="scientific">Calocera cornea HHB12733</name>
    <dbReference type="NCBI Taxonomy" id="1353952"/>
    <lineage>
        <taxon>Eukaryota</taxon>
        <taxon>Fungi</taxon>
        <taxon>Dikarya</taxon>
        <taxon>Basidiomycota</taxon>
        <taxon>Agaricomycotina</taxon>
        <taxon>Dacrymycetes</taxon>
        <taxon>Dacrymycetales</taxon>
        <taxon>Dacrymycetaceae</taxon>
        <taxon>Calocera</taxon>
    </lineage>
</organism>
<dbReference type="EMBL" id="KV423917">
    <property type="protein sequence ID" value="KZT62382.1"/>
    <property type="molecule type" value="Genomic_DNA"/>
</dbReference>
<dbReference type="OrthoDB" id="276151at2759"/>
<feature type="region of interest" description="Disordered" evidence="1">
    <location>
        <begin position="642"/>
        <end position="758"/>
    </location>
</feature>
<dbReference type="InterPro" id="IPR011990">
    <property type="entry name" value="TPR-like_helical_dom_sf"/>
</dbReference>
<feature type="region of interest" description="Disordered" evidence="1">
    <location>
        <begin position="379"/>
        <end position="416"/>
    </location>
</feature>
<feature type="region of interest" description="Disordered" evidence="1">
    <location>
        <begin position="60"/>
        <end position="82"/>
    </location>
</feature>
<accession>A0A165JX12</accession>
<dbReference type="AlphaFoldDB" id="A0A165JX12"/>
<dbReference type="Gene3D" id="1.25.40.10">
    <property type="entry name" value="Tetratricopeptide repeat domain"/>
    <property type="match status" value="1"/>
</dbReference>
<sequence length="869" mass="95516">MSTLALLCPTLHRGRARAHAARALTTAAPLAPSESSTQGRARERRLLTALRSFRKSHAKLIPSAGPPAPRPHTHTAPTLRPDYFSHPITRSDAYTQTFLYRRLAAALDSPYAGNDWARMAAHHDILWDSYTALCHAVSARALPPLLHRRVLLALIPNQGPWGDNLLRLGAAPAGPTAAATRILHTLDHRLLALLARMRDAATPQTEDYNAALWVCRFTGRYHTALALRDAMRRDAVPPDEATFSHLLDAFFSRHAGAPPVRPAHESHHIAPLVHTILADMSALGRALAPTLLDRIARLLRELDARTELDTLFREHYGFDLRHPDRVAHEFWKNKPPDAQLPGVSSNALNQLLFAYSWRREPWNALVAFEVLSGPLPPRPALAPRSTGDPGTGPAYEEDDEEDEDGDEPAARGPVVTEHPLVKRRAWPTVITYDTLLASATFAQDVLLTLHFLCTTLSDERRVHARALARFRTTGRLTIPRMRLSTWGARKAAELLANKHRAADLRWLQDALAQLVRDRWRRAREWAEAGVDRGVLVGDARRAALSAVREAERTAAEQARREERRHAAQPDDLDELLSGPGTQHLHYADPADAAASGAEADADADAEAEADRALAQQLEFQQHLRDSEAEAMRAVQAGGAGRAQALWAEQEQEEEPQAFRPAAPPPLSASAWAAVVRPEPPGMRGGEAQAPAHATGTPPLGGAGDAPPLAGGRGHPGEGLAQPPALASSPSPSPDGDIDIDPFHAPPHARQFRPSPYFPRTESDMATQLYMHLRVMQKQTGELQQFLDSALPPLISNETRWAIRRDQRHRARRTAQGWEELMRAVRDKMPGHKDANDFLNALGEVAGDRPAKTVPDTAFKFHNPAKSDGR</sequence>
<evidence type="ECO:0000256" key="1">
    <source>
        <dbReference type="SAM" id="MobiDB-lite"/>
    </source>
</evidence>
<name>A0A165JX12_9BASI</name>
<evidence type="ECO:0000313" key="2">
    <source>
        <dbReference type="EMBL" id="KZT62382.1"/>
    </source>
</evidence>
<reference evidence="2 3" key="1">
    <citation type="journal article" date="2016" name="Mol. Biol. Evol.">
        <title>Comparative Genomics of Early-Diverging Mushroom-Forming Fungi Provides Insights into the Origins of Lignocellulose Decay Capabilities.</title>
        <authorList>
            <person name="Nagy L.G."/>
            <person name="Riley R."/>
            <person name="Tritt A."/>
            <person name="Adam C."/>
            <person name="Daum C."/>
            <person name="Floudas D."/>
            <person name="Sun H."/>
            <person name="Yadav J.S."/>
            <person name="Pangilinan J."/>
            <person name="Larsson K.H."/>
            <person name="Matsuura K."/>
            <person name="Barry K."/>
            <person name="Labutti K."/>
            <person name="Kuo R."/>
            <person name="Ohm R.A."/>
            <person name="Bhattacharya S.S."/>
            <person name="Shirouzu T."/>
            <person name="Yoshinaga Y."/>
            <person name="Martin F.M."/>
            <person name="Grigoriev I.V."/>
            <person name="Hibbett D.S."/>
        </authorList>
    </citation>
    <scope>NUCLEOTIDE SEQUENCE [LARGE SCALE GENOMIC DNA]</scope>
    <source>
        <strain evidence="2 3">HHB12733</strain>
    </source>
</reference>
<feature type="region of interest" description="Disordered" evidence="1">
    <location>
        <begin position="848"/>
        <end position="869"/>
    </location>
</feature>
<evidence type="ECO:0000313" key="3">
    <source>
        <dbReference type="Proteomes" id="UP000076842"/>
    </source>
</evidence>
<dbReference type="InParanoid" id="A0A165JX12"/>
<proteinExistence type="predicted"/>
<protein>
    <submittedName>
        <fullName evidence="2">Uncharacterized protein</fullName>
    </submittedName>
</protein>
<dbReference type="STRING" id="1353952.A0A165JX12"/>
<keyword evidence="3" id="KW-1185">Reference proteome</keyword>
<feature type="region of interest" description="Disordered" evidence="1">
    <location>
        <begin position="553"/>
        <end position="586"/>
    </location>
</feature>
<feature type="compositionally biased region" description="Acidic residues" evidence="1">
    <location>
        <begin position="395"/>
        <end position="407"/>
    </location>
</feature>
<gene>
    <name evidence="2" type="ORF">CALCODRAFT_479264</name>
</gene>
<dbReference type="Proteomes" id="UP000076842">
    <property type="component" value="Unassembled WGS sequence"/>
</dbReference>